<protein>
    <submittedName>
        <fullName evidence="3">Si:dkeyp-7a3.1</fullName>
    </submittedName>
</protein>
<dbReference type="EMBL" id="AHAT01004509">
    <property type="status" value="NOT_ANNOTATED_CDS"/>
    <property type="molecule type" value="Genomic_DNA"/>
</dbReference>
<evidence type="ECO:0000313" key="3">
    <source>
        <dbReference type="Ensembl" id="ENSLOCP00000007502.1"/>
    </source>
</evidence>
<name>W5MGJ3_LEPOC</name>
<dbReference type="Bgee" id="ENSLOCG00000006212">
    <property type="expression patterns" value="Expressed in testis and 6 other cell types or tissues"/>
</dbReference>
<keyword evidence="1" id="KW-0175">Coiled coil</keyword>
<feature type="region of interest" description="Disordered" evidence="2">
    <location>
        <begin position="36"/>
        <end position="57"/>
    </location>
</feature>
<feature type="coiled-coil region" evidence="1">
    <location>
        <begin position="164"/>
        <end position="198"/>
    </location>
</feature>
<dbReference type="InParanoid" id="W5MGJ3"/>
<dbReference type="Ensembl" id="ENSLOCT00000007510.1">
    <property type="protein sequence ID" value="ENSLOCP00000007502.1"/>
    <property type="gene ID" value="ENSLOCG00000006212.1"/>
</dbReference>
<evidence type="ECO:0000256" key="2">
    <source>
        <dbReference type="SAM" id="MobiDB-lite"/>
    </source>
</evidence>
<dbReference type="AlphaFoldDB" id="W5MGJ3"/>
<feature type="coiled-coil region" evidence="1">
    <location>
        <begin position="584"/>
        <end position="643"/>
    </location>
</feature>
<dbReference type="InterPro" id="IPR038826">
    <property type="entry name" value="CCDC178"/>
</dbReference>
<sequence>MPEVELLRFSSKEGECQFQGETNDNFSKALVSSFPTAKVTSETIQKPQENSDNGEENDLQRVCSLRRRSCALVNTPSPCVNKAIHHVQELERKIEGWIQQMEREVSPQTNHSGKIVRFSTTEGNTAPPIITSLVSPGLCIEGKELCVREGGTSTPLNAETGAVLLEVIDLLGRLEADRQEAEEALKKEKERRRALGEKIDRLSLWRLQQLPAAVQKEHEACVRDISELQWHLKFKKERLQHVKDRMTKAEVLNQRLCEDIDFVKKHGPLLKGKLEMESSIMNQIKCAQDEANETLSKAVLDLGNAQQHFEEEQLRAATERNGMAKELDGIADQLKGILKDLQQLKHHWNAYSSKIAEIEEKLTLKEKICEYLLKQIPHLREQEITMNGEAEELRLKIEDQMLKIQQLEEDTSELQRQIQVTSSMGEAEVRQLEQEYNQKRQALLALSEKNRECELETEDFTRHIQQSEQSTVQLQKDRKRMLQKISQNEEQRDRVKEELSQVAAAHNATKAKLEDHEQQIYVEEQRMREVAENMKRQIMSEMKAIAILKGKIASEKTELQQGQTNTEKEKVEIQKAFEDSSSSILELEKEVEEFQRMYNEKKECIENMKKNIQELEVQHKTTAEKLEQKKTTLLHHLRDVENRHAAVSAELTHVLSRIEDLSRKTEEYRVSKCVMEKTARTMPDAIEKLQADFDAVDFKHKTATSIINSLQSEISNCKDRIKLSEETHKSLYKNRRITMEETKVRKGLSHPLSVNAFKSQVKIGCFCGSTLLNSQTIPCHFYINPFNEMLWY</sequence>
<dbReference type="EMBL" id="AHAT01004508">
    <property type="status" value="NOT_ANNOTATED_CDS"/>
    <property type="molecule type" value="Genomic_DNA"/>
</dbReference>
<evidence type="ECO:0000256" key="1">
    <source>
        <dbReference type="SAM" id="Coils"/>
    </source>
</evidence>
<dbReference type="eggNOG" id="ENOG502R7DC">
    <property type="taxonomic scope" value="Eukaryota"/>
</dbReference>
<reference evidence="3" key="3">
    <citation type="submission" date="2025-09" db="UniProtKB">
        <authorList>
            <consortium name="Ensembl"/>
        </authorList>
    </citation>
    <scope>IDENTIFICATION</scope>
</reference>
<proteinExistence type="predicted"/>
<dbReference type="OMA" id="AICHIQD"/>
<feature type="compositionally biased region" description="Polar residues" evidence="2">
    <location>
        <begin position="36"/>
        <end position="51"/>
    </location>
</feature>
<accession>W5MGJ3</accession>
<feature type="coiled-coil region" evidence="1">
    <location>
        <begin position="390"/>
        <end position="533"/>
    </location>
</feature>
<reference evidence="3" key="2">
    <citation type="submission" date="2025-08" db="UniProtKB">
        <authorList>
            <consortium name="Ensembl"/>
        </authorList>
    </citation>
    <scope>IDENTIFICATION</scope>
</reference>
<dbReference type="PANTHER" id="PTHR35088:SF1">
    <property type="entry name" value="COILED-COIL DOMAIN-CONTAINING PROTEIN 178"/>
    <property type="match status" value="1"/>
</dbReference>
<reference evidence="4" key="1">
    <citation type="submission" date="2011-12" db="EMBL/GenBank/DDBJ databases">
        <title>The Draft Genome of Lepisosteus oculatus.</title>
        <authorList>
            <consortium name="The Broad Institute Genome Assembly &amp; Analysis Group"/>
            <consortium name="Computational R&amp;D Group"/>
            <consortium name="and Sequencing Platform"/>
            <person name="Di Palma F."/>
            <person name="Alfoldi J."/>
            <person name="Johnson J."/>
            <person name="Berlin A."/>
            <person name="Gnerre S."/>
            <person name="Jaffe D."/>
            <person name="MacCallum I."/>
            <person name="Young S."/>
            <person name="Walker B.J."/>
            <person name="Lander E.S."/>
            <person name="Lindblad-Toh K."/>
        </authorList>
    </citation>
    <scope>NUCLEOTIDE SEQUENCE [LARGE SCALE GENOMIC DNA]</scope>
</reference>
<dbReference type="GeneTree" id="ENSGT00940000166855"/>
<evidence type="ECO:0000313" key="4">
    <source>
        <dbReference type="Proteomes" id="UP000018468"/>
    </source>
</evidence>
<dbReference type="Proteomes" id="UP000018468">
    <property type="component" value="Linkage group LG9"/>
</dbReference>
<keyword evidence="4" id="KW-1185">Reference proteome</keyword>
<dbReference type="PANTHER" id="PTHR35088">
    <property type="entry name" value="COILED-COIL DOMAIN-CONTAINING PROTEIN 178"/>
    <property type="match status" value="1"/>
</dbReference>
<organism evidence="3 4">
    <name type="scientific">Lepisosteus oculatus</name>
    <name type="common">Spotted gar</name>
    <dbReference type="NCBI Taxonomy" id="7918"/>
    <lineage>
        <taxon>Eukaryota</taxon>
        <taxon>Metazoa</taxon>
        <taxon>Chordata</taxon>
        <taxon>Craniata</taxon>
        <taxon>Vertebrata</taxon>
        <taxon>Euteleostomi</taxon>
        <taxon>Actinopterygii</taxon>
        <taxon>Neopterygii</taxon>
        <taxon>Holostei</taxon>
        <taxon>Semionotiformes</taxon>
        <taxon>Lepisosteidae</taxon>
        <taxon>Lepisosteus</taxon>
    </lineage>
</organism>